<dbReference type="InterPro" id="IPR003594">
    <property type="entry name" value="HATPase_dom"/>
</dbReference>
<evidence type="ECO:0000256" key="10">
    <source>
        <dbReference type="ARBA" id="ARBA00022840"/>
    </source>
</evidence>
<dbReference type="PANTHER" id="PTHR45528:SF1">
    <property type="entry name" value="SENSOR HISTIDINE KINASE CPXA"/>
    <property type="match status" value="1"/>
</dbReference>
<evidence type="ECO:0000256" key="1">
    <source>
        <dbReference type="ARBA" id="ARBA00000085"/>
    </source>
</evidence>
<evidence type="ECO:0000256" key="13">
    <source>
        <dbReference type="ARBA" id="ARBA00023136"/>
    </source>
</evidence>
<keyword evidence="12" id="KW-0902">Two-component regulatory system</keyword>
<dbReference type="SMART" id="SM00388">
    <property type="entry name" value="HisKA"/>
    <property type="match status" value="1"/>
</dbReference>
<feature type="transmembrane region" description="Helical" evidence="14">
    <location>
        <begin position="176"/>
        <end position="196"/>
    </location>
</feature>
<comment type="subcellular location">
    <subcellularLocation>
        <location evidence="2">Cell membrane</location>
        <topology evidence="2">Multi-pass membrane protein</topology>
    </subcellularLocation>
</comment>
<evidence type="ECO:0000259" key="15">
    <source>
        <dbReference type="PROSITE" id="PS50109"/>
    </source>
</evidence>
<sequence>MRVRGTIRVKLVAGIFAIFVCAFLVINYYSYRQISLNNENIITEELSSLRGTSTLYVRQAFVINNRNNSPEDFRQSAEEIVAELKGVSGIPVEAYTPEGAAIHSQRRQIDLQSPEMRDLLYAVQDKQAMTITPTENDGVMVYYSFPVVIEGNKVGILRFSKDYTTLYEQGYQISEAILLVTVCVFLAALVLASLLASNLAKPIVRLTRATNKVTSWLTQDHEFDRAELEKSINTRRRDEVGELSRNFYTMVTRIDQQIEIIRQDRDSIQELYEHKKIFMDNVTHELKTPLTAILGYAELIRDNGYSDPVFFDKAVQHIIHESQRLHNMVVRLLEMSRSASTAQELQGRVDIGKLLADVCETMRFKAQRYEGKIECRTESGLIVRGSAERLKEVMINILDNAIKYGQPGTEIQAAAFYLEAEDAVVFATRNWGKGMTEKEIERIFDPFYRADKEHSREMGSSGLGMSISKQIVDEHGGRIAVQSSPGETTVVSVMLPRLHQSGKEAGEK</sequence>
<evidence type="ECO:0000256" key="14">
    <source>
        <dbReference type="SAM" id="Phobius"/>
    </source>
</evidence>
<keyword evidence="10" id="KW-0067">ATP-binding</keyword>
<dbReference type="PANTHER" id="PTHR45528">
    <property type="entry name" value="SENSOR HISTIDINE KINASE CPXA"/>
    <property type="match status" value="1"/>
</dbReference>
<evidence type="ECO:0000256" key="11">
    <source>
        <dbReference type="ARBA" id="ARBA00022989"/>
    </source>
</evidence>
<dbReference type="Gene3D" id="1.10.287.130">
    <property type="match status" value="1"/>
</dbReference>
<dbReference type="FunFam" id="1.10.287.130:FF:000001">
    <property type="entry name" value="Two-component sensor histidine kinase"/>
    <property type="match status" value="1"/>
</dbReference>
<organism evidence="17 18">
    <name type="scientific">Luoshenia tenuis</name>
    <dbReference type="NCBI Taxonomy" id="2763654"/>
    <lineage>
        <taxon>Bacteria</taxon>
        <taxon>Bacillati</taxon>
        <taxon>Bacillota</taxon>
        <taxon>Clostridia</taxon>
        <taxon>Christensenellales</taxon>
        <taxon>Christensenellaceae</taxon>
        <taxon>Luoshenia</taxon>
    </lineage>
</organism>
<evidence type="ECO:0000256" key="6">
    <source>
        <dbReference type="ARBA" id="ARBA00022679"/>
    </source>
</evidence>
<keyword evidence="6" id="KW-0808">Transferase</keyword>
<evidence type="ECO:0000259" key="16">
    <source>
        <dbReference type="PROSITE" id="PS50885"/>
    </source>
</evidence>
<keyword evidence="13 14" id="KW-0472">Membrane</keyword>
<proteinExistence type="predicted"/>
<dbReference type="InterPro" id="IPR003660">
    <property type="entry name" value="HAMP_dom"/>
</dbReference>
<dbReference type="Pfam" id="PF00672">
    <property type="entry name" value="HAMP"/>
    <property type="match status" value="1"/>
</dbReference>
<dbReference type="GO" id="GO:0005524">
    <property type="term" value="F:ATP binding"/>
    <property type="evidence" value="ECO:0007669"/>
    <property type="project" value="UniProtKB-KW"/>
</dbReference>
<dbReference type="Proteomes" id="UP000654279">
    <property type="component" value="Unassembled WGS sequence"/>
</dbReference>
<reference evidence="17" key="1">
    <citation type="submission" date="2020-08" db="EMBL/GenBank/DDBJ databases">
        <title>Genome public.</title>
        <authorList>
            <person name="Liu C."/>
            <person name="Sun Q."/>
        </authorList>
    </citation>
    <scope>NUCLEOTIDE SEQUENCE</scope>
    <source>
        <strain evidence="17">NSJ-44</strain>
    </source>
</reference>
<dbReference type="FunFam" id="3.30.565.10:FF:000006">
    <property type="entry name" value="Sensor histidine kinase WalK"/>
    <property type="match status" value="1"/>
</dbReference>
<feature type="domain" description="HAMP" evidence="16">
    <location>
        <begin position="197"/>
        <end position="259"/>
    </location>
</feature>
<dbReference type="PROSITE" id="PS50109">
    <property type="entry name" value="HIS_KIN"/>
    <property type="match status" value="1"/>
</dbReference>
<accession>A0A926CXG4</accession>
<evidence type="ECO:0000313" key="17">
    <source>
        <dbReference type="EMBL" id="MBC8527948.1"/>
    </source>
</evidence>
<dbReference type="InterPro" id="IPR036890">
    <property type="entry name" value="HATPase_C_sf"/>
</dbReference>
<gene>
    <name evidence="17" type="ORF">H8699_00660</name>
</gene>
<dbReference type="InterPro" id="IPR036097">
    <property type="entry name" value="HisK_dim/P_sf"/>
</dbReference>
<dbReference type="RefSeq" id="WP_249284021.1">
    <property type="nucleotide sequence ID" value="NZ_JACRSO010000001.1"/>
</dbReference>
<keyword evidence="11 14" id="KW-1133">Transmembrane helix</keyword>
<keyword evidence="4" id="KW-1003">Cell membrane</keyword>
<dbReference type="Pfam" id="PF02518">
    <property type="entry name" value="HATPase_c"/>
    <property type="match status" value="1"/>
</dbReference>
<dbReference type="PROSITE" id="PS50885">
    <property type="entry name" value="HAMP"/>
    <property type="match status" value="1"/>
</dbReference>
<keyword evidence="7 14" id="KW-0812">Transmembrane</keyword>
<dbReference type="GO" id="GO:0000155">
    <property type="term" value="F:phosphorelay sensor kinase activity"/>
    <property type="evidence" value="ECO:0007669"/>
    <property type="project" value="InterPro"/>
</dbReference>
<dbReference type="InterPro" id="IPR005467">
    <property type="entry name" value="His_kinase_dom"/>
</dbReference>
<evidence type="ECO:0000313" key="18">
    <source>
        <dbReference type="Proteomes" id="UP000654279"/>
    </source>
</evidence>
<dbReference type="CDD" id="cd00082">
    <property type="entry name" value="HisKA"/>
    <property type="match status" value="1"/>
</dbReference>
<evidence type="ECO:0000256" key="3">
    <source>
        <dbReference type="ARBA" id="ARBA00012438"/>
    </source>
</evidence>
<dbReference type="CDD" id="cd00075">
    <property type="entry name" value="HATPase"/>
    <property type="match status" value="1"/>
</dbReference>
<protein>
    <recommendedName>
        <fullName evidence="3">histidine kinase</fullName>
        <ecNumber evidence="3">2.7.13.3</ecNumber>
    </recommendedName>
</protein>
<dbReference type="EC" id="2.7.13.3" evidence="3"/>
<dbReference type="SMART" id="SM00387">
    <property type="entry name" value="HATPase_c"/>
    <property type="match status" value="1"/>
</dbReference>
<dbReference type="GO" id="GO:0005886">
    <property type="term" value="C:plasma membrane"/>
    <property type="evidence" value="ECO:0007669"/>
    <property type="project" value="UniProtKB-SubCell"/>
</dbReference>
<dbReference type="SMART" id="SM00304">
    <property type="entry name" value="HAMP"/>
    <property type="match status" value="1"/>
</dbReference>
<dbReference type="InterPro" id="IPR050398">
    <property type="entry name" value="HssS/ArlS-like"/>
</dbReference>
<dbReference type="SUPFAM" id="SSF55874">
    <property type="entry name" value="ATPase domain of HSP90 chaperone/DNA topoisomerase II/histidine kinase"/>
    <property type="match status" value="1"/>
</dbReference>
<dbReference type="InterPro" id="IPR004358">
    <property type="entry name" value="Sig_transdc_His_kin-like_C"/>
</dbReference>
<evidence type="ECO:0000256" key="5">
    <source>
        <dbReference type="ARBA" id="ARBA00022553"/>
    </source>
</evidence>
<comment type="caution">
    <text evidence="17">The sequence shown here is derived from an EMBL/GenBank/DDBJ whole genome shotgun (WGS) entry which is preliminary data.</text>
</comment>
<evidence type="ECO:0000256" key="4">
    <source>
        <dbReference type="ARBA" id="ARBA00022475"/>
    </source>
</evidence>
<evidence type="ECO:0000256" key="8">
    <source>
        <dbReference type="ARBA" id="ARBA00022741"/>
    </source>
</evidence>
<dbReference type="PRINTS" id="PR00344">
    <property type="entry name" value="BCTRLSENSOR"/>
</dbReference>
<evidence type="ECO:0000256" key="9">
    <source>
        <dbReference type="ARBA" id="ARBA00022777"/>
    </source>
</evidence>
<feature type="domain" description="Histidine kinase" evidence="15">
    <location>
        <begin position="281"/>
        <end position="499"/>
    </location>
</feature>
<keyword evidence="5" id="KW-0597">Phosphoprotein</keyword>
<feature type="transmembrane region" description="Helical" evidence="14">
    <location>
        <begin position="12"/>
        <end position="31"/>
    </location>
</feature>
<dbReference type="SUPFAM" id="SSF47384">
    <property type="entry name" value="Homodimeric domain of signal transducing histidine kinase"/>
    <property type="match status" value="1"/>
</dbReference>
<dbReference type="InterPro" id="IPR003661">
    <property type="entry name" value="HisK_dim/P_dom"/>
</dbReference>
<name>A0A926CXG4_9FIRM</name>
<evidence type="ECO:0000256" key="7">
    <source>
        <dbReference type="ARBA" id="ARBA00022692"/>
    </source>
</evidence>
<keyword evidence="18" id="KW-1185">Reference proteome</keyword>
<evidence type="ECO:0000256" key="12">
    <source>
        <dbReference type="ARBA" id="ARBA00023012"/>
    </source>
</evidence>
<dbReference type="Gene3D" id="3.30.565.10">
    <property type="entry name" value="Histidine kinase-like ATPase, C-terminal domain"/>
    <property type="match status" value="1"/>
</dbReference>
<keyword evidence="9 17" id="KW-0418">Kinase</keyword>
<dbReference type="CDD" id="cd06225">
    <property type="entry name" value="HAMP"/>
    <property type="match status" value="1"/>
</dbReference>
<dbReference type="Gene3D" id="6.10.340.10">
    <property type="match status" value="1"/>
</dbReference>
<dbReference type="AlphaFoldDB" id="A0A926CXG4"/>
<comment type="catalytic activity">
    <reaction evidence="1">
        <text>ATP + protein L-histidine = ADP + protein N-phospho-L-histidine.</text>
        <dbReference type="EC" id="2.7.13.3"/>
    </reaction>
</comment>
<keyword evidence="8" id="KW-0547">Nucleotide-binding</keyword>
<dbReference type="EMBL" id="JACRSO010000001">
    <property type="protein sequence ID" value="MBC8527948.1"/>
    <property type="molecule type" value="Genomic_DNA"/>
</dbReference>
<dbReference type="Pfam" id="PF00512">
    <property type="entry name" value="HisKA"/>
    <property type="match status" value="1"/>
</dbReference>
<evidence type="ECO:0000256" key="2">
    <source>
        <dbReference type="ARBA" id="ARBA00004651"/>
    </source>
</evidence>